<dbReference type="Pfam" id="PF04279">
    <property type="entry name" value="IspA"/>
    <property type="match status" value="1"/>
</dbReference>
<evidence type="ECO:0000313" key="6">
    <source>
        <dbReference type="EMBL" id="ESS73216.1"/>
    </source>
</evidence>
<dbReference type="PATRIC" id="fig|1116472.3.peg.928"/>
<reference evidence="6 7" key="1">
    <citation type="journal article" date="2013" name="Genome Announc.">
        <title>Draft Genome Sequence of the Methanotrophic Gammaproteobacterium Methyloglobulus morosus DSM 22980 Strain KoM1.</title>
        <authorList>
            <person name="Poehlein A."/>
            <person name="Deutzmann J.S."/>
            <person name="Daniel R."/>
            <person name="Simeonova D.D."/>
        </authorList>
    </citation>
    <scope>NUCLEOTIDE SEQUENCE [LARGE SCALE GENOMIC DNA]</scope>
    <source>
        <strain evidence="6 7">KoM1</strain>
    </source>
</reference>
<dbReference type="HAMAP" id="MF_00189">
    <property type="entry name" value="YciB"/>
    <property type="match status" value="1"/>
</dbReference>
<evidence type="ECO:0000256" key="2">
    <source>
        <dbReference type="ARBA" id="ARBA00022692"/>
    </source>
</evidence>
<dbReference type="eggNOG" id="COG2917">
    <property type="taxonomic scope" value="Bacteria"/>
</dbReference>
<comment type="similarity">
    <text evidence="5">Belongs to the YciB family.</text>
</comment>
<organism evidence="6 7">
    <name type="scientific">Methyloglobulus morosus KoM1</name>
    <dbReference type="NCBI Taxonomy" id="1116472"/>
    <lineage>
        <taxon>Bacteria</taxon>
        <taxon>Pseudomonadati</taxon>
        <taxon>Pseudomonadota</taxon>
        <taxon>Gammaproteobacteria</taxon>
        <taxon>Methylococcales</taxon>
        <taxon>Methylococcaceae</taxon>
        <taxon>Methyloglobulus</taxon>
    </lineage>
</organism>
<dbReference type="InterPro" id="IPR006008">
    <property type="entry name" value="YciB"/>
</dbReference>
<gene>
    <name evidence="5" type="primary">yciB</name>
    <name evidence="6" type="ORF">MGMO_30c00110</name>
</gene>
<dbReference type="STRING" id="1116472.MGMO_30c00110"/>
<dbReference type="OrthoDB" id="9788219at2"/>
<evidence type="ECO:0000256" key="5">
    <source>
        <dbReference type="HAMAP-Rule" id="MF_00189"/>
    </source>
</evidence>
<keyword evidence="1 5" id="KW-1003">Cell membrane</keyword>
<proteinExistence type="inferred from homology"/>
<evidence type="ECO:0000256" key="3">
    <source>
        <dbReference type="ARBA" id="ARBA00022989"/>
    </source>
</evidence>
<comment type="subcellular location">
    <subcellularLocation>
        <location evidence="5">Cell inner membrane</location>
        <topology evidence="5">Multi-pass membrane protein</topology>
    </subcellularLocation>
</comment>
<keyword evidence="5" id="KW-0997">Cell inner membrane</keyword>
<name>V5E0Y6_9GAMM</name>
<feature type="transmembrane region" description="Helical" evidence="5">
    <location>
        <begin position="49"/>
        <end position="68"/>
    </location>
</feature>
<dbReference type="RefSeq" id="WP_023493799.1">
    <property type="nucleotide sequence ID" value="NZ_AYLO01000030.1"/>
</dbReference>
<dbReference type="Proteomes" id="UP000017842">
    <property type="component" value="Unassembled WGS sequence"/>
</dbReference>
<accession>V5E0Y6</accession>
<sequence>MKQLFDFFPILLFFIAFKLYDIYVATAVVIVATIIQVAYTWFKYRKVETMQWITLGLIIVMGGATILLHDEQFIKWKLSIIEWLFGVAFIGSQFIGKKPFVERMMASSLTLPSNIWRRLNMMWGCFFISVGFINVYVMYHYTTDQWVTFKTFGVPGLMVLFIVVQMIFLYKYIPETEE</sequence>
<comment type="caution">
    <text evidence="6">The sequence shown here is derived from an EMBL/GenBank/DDBJ whole genome shotgun (WGS) entry which is preliminary data.</text>
</comment>
<feature type="transmembrane region" description="Helical" evidence="5">
    <location>
        <begin position="80"/>
        <end position="100"/>
    </location>
</feature>
<keyword evidence="4 5" id="KW-0472">Membrane</keyword>
<dbReference type="GO" id="GO:0005886">
    <property type="term" value="C:plasma membrane"/>
    <property type="evidence" value="ECO:0007669"/>
    <property type="project" value="UniProtKB-SubCell"/>
</dbReference>
<evidence type="ECO:0000256" key="4">
    <source>
        <dbReference type="ARBA" id="ARBA00023136"/>
    </source>
</evidence>
<keyword evidence="3 5" id="KW-1133">Transmembrane helix</keyword>
<dbReference type="EMBL" id="AYLO01000030">
    <property type="protein sequence ID" value="ESS73216.1"/>
    <property type="molecule type" value="Genomic_DNA"/>
</dbReference>
<dbReference type="PANTHER" id="PTHR36917:SF1">
    <property type="entry name" value="INNER MEMBRANE-SPANNING PROTEIN YCIB"/>
    <property type="match status" value="1"/>
</dbReference>
<feature type="transmembrane region" description="Helical" evidence="5">
    <location>
        <begin position="20"/>
        <end position="42"/>
    </location>
</feature>
<dbReference type="AlphaFoldDB" id="V5E0Y6"/>
<keyword evidence="7" id="KW-1185">Reference proteome</keyword>
<dbReference type="NCBIfam" id="NF001325">
    <property type="entry name" value="PRK00259.1-3"/>
    <property type="match status" value="1"/>
</dbReference>
<dbReference type="NCBIfam" id="TIGR00997">
    <property type="entry name" value="ispZ"/>
    <property type="match status" value="1"/>
</dbReference>
<evidence type="ECO:0000256" key="1">
    <source>
        <dbReference type="ARBA" id="ARBA00022475"/>
    </source>
</evidence>
<keyword evidence="2 5" id="KW-0812">Transmembrane</keyword>
<protein>
    <recommendedName>
        <fullName evidence="5">Inner membrane-spanning protein YciB</fullName>
    </recommendedName>
</protein>
<feature type="transmembrane region" description="Helical" evidence="5">
    <location>
        <begin position="153"/>
        <end position="173"/>
    </location>
</feature>
<feature type="transmembrane region" description="Helical" evidence="5">
    <location>
        <begin position="121"/>
        <end position="141"/>
    </location>
</feature>
<comment type="function">
    <text evidence="5">Plays a role in cell envelope biogenesis, maintenance of cell envelope integrity and membrane homeostasis.</text>
</comment>
<evidence type="ECO:0000313" key="7">
    <source>
        <dbReference type="Proteomes" id="UP000017842"/>
    </source>
</evidence>
<dbReference type="PANTHER" id="PTHR36917">
    <property type="entry name" value="INTRACELLULAR SEPTATION PROTEIN A-RELATED"/>
    <property type="match status" value="1"/>
</dbReference>